<protein>
    <submittedName>
        <fullName evidence="2">Uncharacterized protein</fullName>
    </submittedName>
</protein>
<proteinExistence type="predicted"/>
<accession>I3VZJ6</accession>
<geneLocation type="plasmid" evidence="2">
    <name>p96A29192-65</name>
</geneLocation>
<feature type="transmembrane region" description="Helical" evidence="1">
    <location>
        <begin position="21"/>
        <end position="41"/>
    </location>
</feature>
<evidence type="ECO:0000313" key="2">
    <source>
        <dbReference type="EMBL" id="AFK88773.1"/>
    </source>
</evidence>
<keyword evidence="1" id="KW-1133">Transmembrane helix</keyword>
<keyword evidence="1" id="KW-0812">Transmembrane</keyword>
<organism evidence="2">
    <name type="scientific">Salmonella sp. 96A-29192</name>
    <dbReference type="NCBI Taxonomy" id="1179814"/>
    <lineage>
        <taxon>Bacteria</taxon>
        <taxon>Pseudomonadati</taxon>
        <taxon>Pseudomonadota</taxon>
        <taxon>Gammaproteobacteria</taxon>
        <taxon>Enterobacterales</taxon>
        <taxon>Enterobacteriaceae</taxon>
        <taxon>Salmonella</taxon>
    </lineage>
</organism>
<dbReference type="AlphaFoldDB" id="I3VZJ6"/>
<name>I3VZJ6_9ENTR</name>
<reference evidence="2" key="1">
    <citation type="submission" date="2012-01" db="EMBL/GenBank/DDBJ databases">
        <authorList>
            <person name="Summers A.O."/>
            <person name="Wireman J."/>
        </authorList>
    </citation>
    <scope>NUCLEOTIDE SEQUENCE</scope>
    <source>
        <strain evidence="2">96A-29192</strain>
        <plasmid evidence="2">p96A29192-65</plasmid>
    </source>
</reference>
<keyword evidence="2" id="KW-0614">Plasmid</keyword>
<keyword evidence="1" id="KW-0472">Membrane</keyword>
<evidence type="ECO:0000256" key="1">
    <source>
        <dbReference type="SAM" id="Phobius"/>
    </source>
</evidence>
<dbReference type="EMBL" id="JQ418521">
    <property type="protein sequence ID" value="AFK88773.1"/>
    <property type="molecule type" value="Genomic_DNA"/>
</dbReference>
<sequence>MISPASIKLEPLVKLMGISTLTFRVLSVFKIVVLILNYLVVN</sequence>